<dbReference type="InterPro" id="IPR009097">
    <property type="entry name" value="Cyclic_Pdiesterase"/>
</dbReference>
<dbReference type="SUPFAM" id="SSF55144">
    <property type="entry name" value="LigT-like"/>
    <property type="match status" value="1"/>
</dbReference>
<dbReference type="Gene3D" id="3.90.1140.10">
    <property type="entry name" value="Cyclic phosphodiesterase"/>
    <property type="match status" value="1"/>
</dbReference>
<dbReference type="AlphaFoldDB" id="A0A6U3KAG2"/>
<protein>
    <recommendedName>
        <fullName evidence="3">Cyclic phosphodiesterase</fullName>
    </recommendedName>
</protein>
<name>A0A6U3KAG2_9CHLO</name>
<dbReference type="InterPro" id="IPR012386">
    <property type="entry name" value="Cyclic-nucl_3Pdiesterase"/>
</dbReference>
<dbReference type="GO" id="GO:0009187">
    <property type="term" value="P:cyclic nucleotide metabolic process"/>
    <property type="evidence" value="ECO:0007669"/>
    <property type="project" value="TreeGrafter"/>
</dbReference>
<dbReference type="EMBL" id="HBFC01036344">
    <property type="protein sequence ID" value="CAD8722392.1"/>
    <property type="molecule type" value="Transcribed_RNA"/>
</dbReference>
<proteinExistence type="predicted"/>
<gene>
    <name evidence="1" type="ORF">MANT1106_LOCUS21606</name>
    <name evidence="2" type="ORF">MANT1106_LOCUS21607</name>
</gene>
<sequence length="202" mass="21178">MAATAVYSIWLEPPTGSSTAVKSAAFIRSRVSPAVAGTGPALPVFAPHVTLAGGFEGTEEDVRAKTLQLAADLGAEAGPLFWGAECAVDDVAVGEAYFQCVYLRMQPSPQLAKAHEMAAAAFGVPVGNGPGVPYMPHLSLMYGDQHSAEDKAAAAVAARETFALDRPEASGGFTAHRLSLWCTDTADRSCSSWARVDYYPLQ</sequence>
<dbReference type="Pfam" id="PF07823">
    <property type="entry name" value="CPDase"/>
    <property type="match status" value="1"/>
</dbReference>
<dbReference type="PANTHER" id="PTHR28141:SF1">
    <property type="entry name" value="2',3'-CYCLIC-NUCLEOTIDE 3'-PHOSPHODIESTERASE"/>
    <property type="match status" value="1"/>
</dbReference>
<evidence type="ECO:0000313" key="1">
    <source>
        <dbReference type="EMBL" id="CAD8722392.1"/>
    </source>
</evidence>
<accession>A0A6U3KAG2</accession>
<reference evidence="1" key="1">
    <citation type="submission" date="2021-01" db="EMBL/GenBank/DDBJ databases">
        <authorList>
            <person name="Corre E."/>
            <person name="Pelletier E."/>
            <person name="Niang G."/>
            <person name="Scheremetjew M."/>
            <person name="Finn R."/>
            <person name="Kale V."/>
            <person name="Holt S."/>
            <person name="Cochrane G."/>
            <person name="Meng A."/>
            <person name="Brown T."/>
            <person name="Cohen L."/>
        </authorList>
    </citation>
    <scope>NUCLEOTIDE SEQUENCE</scope>
    <source>
        <strain evidence="1">SL-175</strain>
    </source>
</reference>
<dbReference type="PANTHER" id="PTHR28141">
    <property type="entry name" value="2',3'-CYCLIC-NUCLEOTIDE 3'-PHOSPHODIESTERASE"/>
    <property type="match status" value="1"/>
</dbReference>
<dbReference type="GO" id="GO:0004113">
    <property type="term" value="F:2',3'-cyclic-nucleotide 3'-phosphodiesterase activity"/>
    <property type="evidence" value="ECO:0007669"/>
    <property type="project" value="TreeGrafter"/>
</dbReference>
<evidence type="ECO:0008006" key="3">
    <source>
        <dbReference type="Google" id="ProtNLM"/>
    </source>
</evidence>
<organism evidence="1">
    <name type="scientific">Mantoniella antarctica</name>
    <dbReference type="NCBI Taxonomy" id="81844"/>
    <lineage>
        <taxon>Eukaryota</taxon>
        <taxon>Viridiplantae</taxon>
        <taxon>Chlorophyta</taxon>
        <taxon>Mamiellophyceae</taxon>
        <taxon>Mamiellales</taxon>
        <taxon>Mamiellaceae</taxon>
        <taxon>Mantoniella</taxon>
    </lineage>
</organism>
<dbReference type="EMBL" id="HBFC01036345">
    <property type="protein sequence ID" value="CAD8722393.1"/>
    <property type="molecule type" value="Transcribed_RNA"/>
</dbReference>
<evidence type="ECO:0000313" key="2">
    <source>
        <dbReference type="EMBL" id="CAD8722393.1"/>
    </source>
</evidence>